<proteinExistence type="predicted"/>
<gene>
    <name evidence="2" type="primary">SSCI56710.1</name>
</gene>
<dbReference type="Proteomes" id="UP000242770">
    <property type="component" value="Unassembled WGS sequence"/>
</dbReference>
<evidence type="ECO:0000313" key="3">
    <source>
        <dbReference type="Proteomes" id="UP000242770"/>
    </source>
</evidence>
<accession>A0A0F7S083</accession>
<name>A0A0F7S083_9BASI</name>
<dbReference type="AlphaFoldDB" id="A0A0F7S083"/>
<protein>
    <recommendedName>
        <fullName evidence="4">Reverse transcriptase RNase H-like domain-containing protein</fullName>
    </recommendedName>
</protein>
<dbReference type="EMBL" id="CCFA01003385">
    <property type="protein sequence ID" value="CDS01043.1"/>
    <property type="molecule type" value="Genomic_DNA"/>
</dbReference>
<sequence>MAAFSKEVPKQHRKKNIQFLEALAVIKALHHFAPHWTSPMMIIVHVNNENIKHSLHLIASTVSSLSLTPSCHSPNRHTQTTKPPPSNL</sequence>
<organism evidence="2 3">
    <name type="scientific">Sporisorium scitamineum</name>
    <dbReference type="NCBI Taxonomy" id="49012"/>
    <lineage>
        <taxon>Eukaryota</taxon>
        <taxon>Fungi</taxon>
        <taxon>Dikarya</taxon>
        <taxon>Basidiomycota</taxon>
        <taxon>Ustilaginomycotina</taxon>
        <taxon>Ustilaginomycetes</taxon>
        <taxon>Ustilaginales</taxon>
        <taxon>Ustilaginaceae</taxon>
        <taxon>Sporisorium</taxon>
    </lineage>
</organism>
<evidence type="ECO:0008006" key="4">
    <source>
        <dbReference type="Google" id="ProtNLM"/>
    </source>
</evidence>
<feature type="region of interest" description="Disordered" evidence="1">
    <location>
        <begin position="68"/>
        <end position="88"/>
    </location>
</feature>
<evidence type="ECO:0000256" key="1">
    <source>
        <dbReference type="SAM" id="MobiDB-lite"/>
    </source>
</evidence>
<keyword evidence="3" id="KW-1185">Reference proteome</keyword>
<evidence type="ECO:0000313" key="2">
    <source>
        <dbReference type="EMBL" id="CDS01043.1"/>
    </source>
</evidence>
<reference evidence="3" key="1">
    <citation type="submission" date="2014-06" db="EMBL/GenBank/DDBJ databases">
        <authorList>
            <person name="Berkman P.J."/>
        </authorList>
    </citation>
    <scope>NUCLEOTIDE SEQUENCE [LARGE SCALE GENOMIC DNA]</scope>
</reference>
<feature type="compositionally biased region" description="Polar residues" evidence="1">
    <location>
        <begin position="68"/>
        <end position="81"/>
    </location>
</feature>